<evidence type="ECO:0000313" key="2">
    <source>
        <dbReference type="Proteomes" id="UP000663203"/>
    </source>
</evidence>
<evidence type="ECO:0000313" key="1">
    <source>
        <dbReference type="EMBL" id="QSX00233.1"/>
    </source>
</evidence>
<organism evidence="1 2">
    <name type="scientific">Haloterrigena alkaliphila</name>
    <dbReference type="NCBI Taxonomy" id="2816475"/>
    <lineage>
        <taxon>Archaea</taxon>
        <taxon>Methanobacteriati</taxon>
        <taxon>Methanobacteriota</taxon>
        <taxon>Stenosarchaea group</taxon>
        <taxon>Halobacteria</taxon>
        <taxon>Halobacteriales</taxon>
        <taxon>Natrialbaceae</taxon>
        <taxon>Haloterrigena</taxon>
    </lineage>
</organism>
<dbReference type="KEGG" id="hakz:J0X25_04510"/>
<dbReference type="RefSeq" id="WP_207289953.1">
    <property type="nucleotide sequence ID" value="NZ_CP071462.1"/>
</dbReference>
<dbReference type="AlphaFoldDB" id="A0A8A2VIS7"/>
<sequence>MKYCLNCDWSTSATDEPSASVRSRAAIAHHVETGHTIDSSEGVVPPRIPDLPDAVFVGDLLPSSD</sequence>
<dbReference type="GeneID" id="63186541"/>
<accession>A0A8A2VIS7</accession>
<dbReference type="Proteomes" id="UP000663203">
    <property type="component" value="Chromosome"/>
</dbReference>
<dbReference type="EMBL" id="CP071462">
    <property type="protein sequence ID" value="QSX00233.1"/>
    <property type="molecule type" value="Genomic_DNA"/>
</dbReference>
<gene>
    <name evidence="1" type="ORF">J0X25_04510</name>
</gene>
<reference evidence="1 2" key="1">
    <citation type="submission" date="2021-03" db="EMBL/GenBank/DDBJ databases">
        <title>Haloterrigena longa sp. nov. and Haloterrigena limicola sp. nov., extremely halophilic archaea isolated from a salt lake.</title>
        <authorList>
            <person name="Henglin C."/>
        </authorList>
    </citation>
    <scope>NUCLEOTIDE SEQUENCE [LARGE SCALE GENOMIC DNA]</scope>
    <source>
        <strain evidence="1 2">KZCA68</strain>
    </source>
</reference>
<keyword evidence="2" id="KW-1185">Reference proteome</keyword>
<name>A0A8A2VIS7_9EURY</name>
<proteinExistence type="predicted"/>
<protein>
    <submittedName>
        <fullName evidence="1">Uncharacterized protein</fullName>
    </submittedName>
</protein>